<accession>A0A9N7UZZ6</accession>
<name>A0A9N7UZZ6_PLEPL</name>
<evidence type="ECO:0000313" key="4">
    <source>
        <dbReference type="Proteomes" id="UP001153269"/>
    </source>
</evidence>
<protein>
    <recommendedName>
        <fullName evidence="5">G-protein coupled receptors family 1 profile domain-containing protein</fullName>
    </recommendedName>
</protein>
<feature type="transmembrane region" description="Helical" evidence="2">
    <location>
        <begin position="42"/>
        <end position="66"/>
    </location>
</feature>
<comment type="caution">
    <text evidence="3">The sequence shown here is derived from an EMBL/GenBank/DDBJ whole genome shotgun (WGS) entry which is preliminary data.</text>
</comment>
<keyword evidence="2" id="KW-0472">Membrane</keyword>
<keyword evidence="2" id="KW-0812">Transmembrane</keyword>
<evidence type="ECO:0000256" key="2">
    <source>
        <dbReference type="SAM" id="Phobius"/>
    </source>
</evidence>
<keyword evidence="2" id="KW-1133">Transmembrane helix</keyword>
<feature type="transmembrane region" description="Helical" evidence="2">
    <location>
        <begin position="269"/>
        <end position="290"/>
    </location>
</feature>
<sequence length="308" mass="33281">MSENISSSSSSNLSLQTPPPSSLNSPTPSLVRCFEITVGTHIFAAVSCSYVLLFLPLCIFILHLGLQRLRRDRSAATSSLDVFTYNIIAMEMVGVLGCSLYSCSIYMQAPMVKLVGIYIVSTITAGQMMFHTLTCFERYLAVIHPVFYLGLKKAGGERLRNISIGFAWGLSFGWIGVTAQSSPNFPTIALAVLLTSSFLVTSYFSLSVLLALTRPGPGEVGRDRADQLKRRAFHTIATITGALTLRFGAQLLCFVLEVSGVLSGSASCVALLSGISLCVPSSYVLPLLFLHRDGKLPCFNTKLIQAET</sequence>
<feature type="transmembrane region" description="Helical" evidence="2">
    <location>
        <begin position="162"/>
        <end position="182"/>
    </location>
</feature>
<feature type="transmembrane region" description="Helical" evidence="2">
    <location>
        <begin position="232"/>
        <end position="249"/>
    </location>
</feature>
<dbReference type="AlphaFoldDB" id="A0A9N7UZZ6"/>
<proteinExistence type="predicted"/>
<reference evidence="3" key="1">
    <citation type="submission" date="2020-03" db="EMBL/GenBank/DDBJ databases">
        <authorList>
            <person name="Weist P."/>
        </authorList>
    </citation>
    <scope>NUCLEOTIDE SEQUENCE</scope>
</reference>
<dbReference type="Gene3D" id="1.20.1070.10">
    <property type="entry name" value="Rhodopsin 7-helix transmembrane proteins"/>
    <property type="match status" value="1"/>
</dbReference>
<feature type="transmembrane region" description="Helical" evidence="2">
    <location>
        <begin position="115"/>
        <end position="141"/>
    </location>
</feature>
<dbReference type="EMBL" id="CADEAL010002413">
    <property type="protein sequence ID" value="CAB1440221.1"/>
    <property type="molecule type" value="Genomic_DNA"/>
</dbReference>
<evidence type="ECO:0000256" key="1">
    <source>
        <dbReference type="SAM" id="MobiDB-lite"/>
    </source>
</evidence>
<dbReference type="Proteomes" id="UP001153269">
    <property type="component" value="Unassembled WGS sequence"/>
</dbReference>
<organism evidence="3 4">
    <name type="scientific">Pleuronectes platessa</name>
    <name type="common">European plaice</name>
    <dbReference type="NCBI Taxonomy" id="8262"/>
    <lineage>
        <taxon>Eukaryota</taxon>
        <taxon>Metazoa</taxon>
        <taxon>Chordata</taxon>
        <taxon>Craniata</taxon>
        <taxon>Vertebrata</taxon>
        <taxon>Euteleostomi</taxon>
        <taxon>Actinopterygii</taxon>
        <taxon>Neopterygii</taxon>
        <taxon>Teleostei</taxon>
        <taxon>Neoteleostei</taxon>
        <taxon>Acanthomorphata</taxon>
        <taxon>Carangaria</taxon>
        <taxon>Pleuronectiformes</taxon>
        <taxon>Pleuronectoidei</taxon>
        <taxon>Pleuronectidae</taxon>
        <taxon>Pleuronectes</taxon>
    </lineage>
</organism>
<feature type="region of interest" description="Disordered" evidence="1">
    <location>
        <begin position="1"/>
        <end position="26"/>
    </location>
</feature>
<evidence type="ECO:0000313" key="3">
    <source>
        <dbReference type="EMBL" id="CAB1440221.1"/>
    </source>
</evidence>
<gene>
    <name evidence="3" type="ORF">PLEPLA_LOCUS27987</name>
</gene>
<keyword evidence="4" id="KW-1185">Reference proteome</keyword>
<feature type="transmembrane region" description="Helical" evidence="2">
    <location>
        <begin position="188"/>
        <end position="212"/>
    </location>
</feature>
<feature type="transmembrane region" description="Helical" evidence="2">
    <location>
        <begin position="87"/>
        <end position="109"/>
    </location>
</feature>
<evidence type="ECO:0008006" key="5">
    <source>
        <dbReference type="Google" id="ProtNLM"/>
    </source>
</evidence>